<proteinExistence type="inferred from homology"/>
<sequence>MSEKTVVKEEIKHNIKKPKLYQVLMHNDDYTTMEFVVEILVAIFNKQPAEATRIMLDVHKCGIGIAGVYSYDIATTKVVQAESLAEEKGFPLKLSLREE</sequence>
<evidence type="ECO:0000259" key="2">
    <source>
        <dbReference type="Pfam" id="PF02617"/>
    </source>
</evidence>
<name>A0ABQ5N0Y9_9CLOT</name>
<dbReference type="PANTHER" id="PTHR33473:SF19">
    <property type="entry name" value="ATP-DEPENDENT CLP PROTEASE ADAPTER PROTEIN CLPS"/>
    <property type="match status" value="1"/>
</dbReference>
<organism evidence="3 4">
    <name type="scientific">Clostridium omnivorum</name>
    <dbReference type="NCBI Taxonomy" id="1604902"/>
    <lineage>
        <taxon>Bacteria</taxon>
        <taxon>Bacillati</taxon>
        <taxon>Bacillota</taxon>
        <taxon>Clostridia</taxon>
        <taxon>Eubacteriales</taxon>
        <taxon>Clostridiaceae</taxon>
        <taxon>Clostridium</taxon>
    </lineage>
</organism>
<keyword evidence="4" id="KW-1185">Reference proteome</keyword>
<dbReference type="InterPro" id="IPR014719">
    <property type="entry name" value="Ribosomal_bL12_C/ClpS-like"/>
</dbReference>
<dbReference type="Pfam" id="PF02617">
    <property type="entry name" value="ClpS"/>
    <property type="match status" value="1"/>
</dbReference>
<dbReference type="GO" id="GO:0008233">
    <property type="term" value="F:peptidase activity"/>
    <property type="evidence" value="ECO:0007669"/>
    <property type="project" value="UniProtKB-KW"/>
</dbReference>
<dbReference type="SUPFAM" id="SSF54736">
    <property type="entry name" value="ClpS-like"/>
    <property type="match status" value="1"/>
</dbReference>
<keyword evidence="3" id="KW-0378">Hydrolase</keyword>
<evidence type="ECO:0000313" key="3">
    <source>
        <dbReference type="EMBL" id="GLC28852.1"/>
    </source>
</evidence>
<reference evidence="3 4" key="1">
    <citation type="journal article" date="2024" name="Int. J. Syst. Evol. Microbiol.">
        <title>Clostridium omnivorum sp. nov., isolated from anoxic soil under the treatment of reductive soil disinfestation.</title>
        <authorList>
            <person name="Ueki A."/>
            <person name="Tonouchi A."/>
            <person name="Kaku N."/>
            <person name="Honma S."/>
            <person name="Ueki K."/>
        </authorList>
    </citation>
    <scope>NUCLEOTIDE SEQUENCE [LARGE SCALE GENOMIC DNA]</scope>
    <source>
        <strain evidence="3 4">E14</strain>
    </source>
</reference>
<keyword evidence="3" id="KW-0645">Protease</keyword>
<dbReference type="EMBL" id="BRXR01000001">
    <property type="protein sequence ID" value="GLC28852.1"/>
    <property type="molecule type" value="Genomic_DNA"/>
</dbReference>
<protein>
    <recommendedName>
        <fullName evidence="1">ATP-dependent Clp protease adapter protein ClpS</fullName>
    </recommendedName>
</protein>
<evidence type="ECO:0000313" key="4">
    <source>
        <dbReference type="Proteomes" id="UP001208567"/>
    </source>
</evidence>
<dbReference type="HAMAP" id="MF_00302">
    <property type="entry name" value="ClpS"/>
    <property type="match status" value="1"/>
</dbReference>
<dbReference type="Proteomes" id="UP001208567">
    <property type="component" value="Unassembled WGS sequence"/>
</dbReference>
<dbReference type="PANTHER" id="PTHR33473">
    <property type="entry name" value="ATP-DEPENDENT CLP PROTEASE ADAPTER PROTEIN CLPS1, CHLOROPLASTIC"/>
    <property type="match status" value="1"/>
</dbReference>
<dbReference type="GO" id="GO:0006508">
    <property type="term" value="P:proteolysis"/>
    <property type="evidence" value="ECO:0007669"/>
    <property type="project" value="UniProtKB-KW"/>
</dbReference>
<dbReference type="InterPro" id="IPR022935">
    <property type="entry name" value="ClpS"/>
</dbReference>
<dbReference type="RefSeq" id="WP_264848123.1">
    <property type="nucleotide sequence ID" value="NZ_BRXR01000001.1"/>
</dbReference>
<dbReference type="Gene3D" id="3.30.1390.10">
    <property type="match status" value="1"/>
</dbReference>
<accession>A0ABQ5N0Y9</accession>
<comment type="function">
    <text evidence="1">Involved in the modulation of the specificity of the ClpAP-mediated ATP-dependent protein degradation.</text>
</comment>
<comment type="subunit">
    <text evidence="1">Binds to the N-terminal domain of the chaperone ClpA.</text>
</comment>
<feature type="domain" description="Adaptor protein ClpS core" evidence="2">
    <location>
        <begin position="16"/>
        <end position="94"/>
    </location>
</feature>
<dbReference type="InterPro" id="IPR003769">
    <property type="entry name" value="ClpS_core"/>
</dbReference>
<evidence type="ECO:0000256" key="1">
    <source>
        <dbReference type="HAMAP-Rule" id="MF_00302"/>
    </source>
</evidence>
<comment type="similarity">
    <text evidence="1">Belongs to the ClpS family.</text>
</comment>
<gene>
    <name evidence="1 3" type="primary">clpS</name>
    <name evidence="3" type="ORF">bsdE14_02620</name>
</gene>
<comment type="caution">
    <text evidence="3">The sequence shown here is derived from an EMBL/GenBank/DDBJ whole genome shotgun (WGS) entry which is preliminary data.</text>
</comment>